<accession>A0A2T2YNM1</accession>
<dbReference type="Pfam" id="PF01642">
    <property type="entry name" value="MM_CoA_mutase"/>
    <property type="match status" value="1"/>
</dbReference>
<comment type="cofactor">
    <cofactor evidence="1">
        <name>adenosylcob(III)alamin</name>
        <dbReference type="ChEBI" id="CHEBI:18408"/>
    </cofactor>
</comment>
<dbReference type="GO" id="GO:0031419">
    <property type="term" value="F:cobalamin binding"/>
    <property type="evidence" value="ECO:0007669"/>
    <property type="project" value="UniProtKB-KW"/>
</dbReference>
<organism evidence="7 8">
    <name type="scientific">Adhaeribacter arboris</name>
    <dbReference type="NCBI Taxonomy" id="2072846"/>
    <lineage>
        <taxon>Bacteria</taxon>
        <taxon>Pseudomonadati</taxon>
        <taxon>Bacteroidota</taxon>
        <taxon>Cytophagia</taxon>
        <taxon>Cytophagales</taxon>
        <taxon>Hymenobacteraceae</taxon>
        <taxon>Adhaeribacter</taxon>
    </lineage>
</organism>
<dbReference type="EMBL" id="PYFT01000001">
    <property type="protein sequence ID" value="PSR57113.1"/>
    <property type="molecule type" value="Genomic_DNA"/>
</dbReference>
<dbReference type="RefSeq" id="WP_106933285.1">
    <property type="nucleotide sequence ID" value="NZ_PYFT01000001.1"/>
</dbReference>
<keyword evidence="8" id="KW-1185">Reference proteome</keyword>
<dbReference type="PANTHER" id="PTHR48101:SF1">
    <property type="entry name" value="METHYLMALONYL-COA MUTASE, LARGE SUBUNIT"/>
    <property type="match status" value="1"/>
</dbReference>
<dbReference type="InterPro" id="IPR006099">
    <property type="entry name" value="MeMalonylCoA_mutase_a/b_cat"/>
</dbReference>
<evidence type="ECO:0000259" key="6">
    <source>
        <dbReference type="Pfam" id="PF01642"/>
    </source>
</evidence>
<dbReference type="OrthoDB" id="9762378at2"/>
<evidence type="ECO:0000313" key="7">
    <source>
        <dbReference type="EMBL" id="PSR57113.1"/>
    </source>
</evidence>
<name>A0A2T2YNM1_9BACT</name>
<evidence type="ECO:0000256" key="2">
    <source>
        <dbReference type="ARBA" id="ARBA00008465"/>
    </source>
</evidence>
<dbReference type="AlphaFoldDB" id="A0A2T2YNM1"/>
<comment type="caution">
    <text evidence="7">The sequence shown here is derived from an EMBL/GenBank/DDBJ whole genome shotgun (WGS) entry which is preliminary data.</text>
</comment>
<sequence>MPESSKRASLFPEFRSISAAEWVEKVRKDLKGESPESLIWHTSENLKIKPCYHPEDIADSTLAEAIPGQFPYVRGHKTDSNQWKNISVIPVNNNSRAAIDKGDHALKQGADGLHFIMQDNTVFDFAYLLQQVDITLFSISFTIAQKPVDFLKNLYRALEERGIPAHALQGFMYFAPTEVHTYYSRTYYDELAGLLNLNQLDSGLQLLSVNGAGFSFRGGTIVQELAYTISAAVACLDELTNRGLSAETVARHLHFQLAIGTNYFFEIAKLRAIRLLWATIVKSYNLASEVATALRLHSQTSRWYLTTFDPHTNLIRTTTEAMAAVMGSCDSLAVCPFDTTIRPENEFSERLARNISLLLKEEAYLHQVIDPAAGSYYLETLTNQLADEAWLLFQNLENQGGFVAAWQSNYIRNSLREVAQEKFKKIAAGEEVLVGTNKFINPKEKFDYDLEELIQSSYFDTTRAAYSLEVMRSAVELHFQKKRKPPKVVVATIGEAIQRHLNASFAKEFFGCAGFQTEIQHFHSITEAVQGLPLISGEVIVLSASDAEYQSFARQIGPALKNHKDKPAIILAANPHHMKAELKEQGFDDFLFEGCDTTTLVVRIQEQLQKEQTINS</sequence>
<protein>
    <submittedName>
        <fullName evidence="7">Methylmalonyl-CoA mutase</fullName>
    </submittedName>
</protein>
<evidence type="ECO:0000256" key="5">
    <source>
        <dbReference type="ARBA" id="ARBA00023285"/>
    </source>
</evidence>
<feature type="domain" description="Methylmalonyl-CoA mutase alpha/beta chain catalytic" evidence="6">
    <location>
        <begin position="120"/>
        <end position="452"/>
    </location>
</feature>
<gene>
    <name evidence="7" type="ORF">AHMF7605_28355</name>
</gene>
<dbReference type="InterPro" id="IPR036724">
    <property type="entry name" value="Cobalamin-bd_sf"/>
</dbReference>
<dbReference type="Gene3D" id="3.40.50.280">
    <property type="entry name" value="Cobalamin-binding domain"/>
    <property type="match status" value="1"/>
</dbReference>
<dbReference type="InterPro" id="IPR016176">
    <property type="entry name" value="Cbl-dep_enz_cat"/>
</dbReference>
<evidence type="ECO:0000313" key="8">
    <source>
        <dbReference type="Proteomes" id="UP000240357"/>
    </source>
</evidence>
<evidence type="ECO:0000256" key="1">
    <source>
        <dbReference type="ARBA" id="ARBA00001922"/>
    </source>
</evidence>
<dbReference type="Gene3D" id="3.20.20.240">
    <property type="entry name" value="Methylmalonyl-CoA mutase"/>
    <property type="match status" value="1"/>
</dbReference>
<dbReference type="SUPFAM" id="SSF52242">
    <property type="entry name" value="Cobalamin (vitamin B12)-binding domain"/>
    <property type="match status" value="1"/>
</dbReference>
<keyword evidence="5" id="KW-0170">Cobalt</keyword>
<dbReference type="SUPFAM" id="SSF51703">
    <property type="entry name" value="Cobalamin (vitamin B12)-dependent enzymes"/>
    <property type="match status" value="1"/>
</dbReference>
<dbReference type="GO" id="GO:0016866">
    <property type="term" value="F:intramolecular transferase activity"/>
    <property type="evidence" value="ECO:0007669"/>
    <property type="project" value="InterPro"/>
</dbReference>
<dbReference type="PANTHER" id="PTHR48101">
    <property type="entry name" value="METHYLMALONYL-COA MUTASE, MITOCHONDRIAL-RELATED"/>
    <property type="match status" value="1"/>
</dbReference>
<keyword evidence="4" id="KW-0413">Isomerase</keyword>
<dbReference type="GO" id="GO:0046872">
    <property type="term" value="F:metal ion binding"/>
    <property type="evidence" value="ECO:0007669"/>
    <property type="project" value="InterPro"/>
</dbReference>
<proteinExistence type="inferred from homology"/>
<evidence type="ECO:0000256" key="4">
    <source>
        <dbReference type="ARBA" id="ARBA00023235"/>
    </source>
</evidence>
<keyword evidence="3" id="KW-0846">Cobalamin</keyword>
<reference evidence="7 8" key="1">
    <citation type="submission" date="2018-03" db="EMBL/GenBank/DDBJ databases">
        <title>Adhaeribacter sp. HMF7605 Genome sequencing and assembly.</title>
        <authorList>
            <person name="Kang H."/>
            <person name="Kang J."/>
            <person name="Cha I."/>
            <person name="Kim H."/>
            <person name="Joh K."/>
        </authorList>
    </citation>
    <scope>NUCLEOTIDE SEQUENCE [LARGE SCALE GENOMIC DNA]</scope>
    <source>
        <strain evidence="7 8">HMF7605</strain>
    </source>
</reference>
<comment type="similarity">
    <text evidence="2">Belongs to the methylmalonyl-CoA mutase family.</text>
</comment>
<dbReference type="Proteomes" id="UP000240357">
    <property type="component" value="Unassembled WGS sequence"/>
</dbReference>
<evidence type="ECO:0000256" key="3">
    <source>
        <dbReference type="ARBA" id="ARBA00022628"/>
    </source>
</evidence>